<comment type="caution">
    <text evidence="5">The sequence shown here is derived from an EMBL/GenBank/DDBJ whole genome shotgun (WGS) entry which is preliminary data.</text>
</comment>
<reference evidence="5 6" key="1">
    <citation type="journal article" date="2011" name="J. Bacteriol.">
        <title>Genome sequence of strain IMCC3088, a proteorhodopsin-containing marine bacterium belonging to the OM60/NOR5 clade.</title>
        <authorList>
            <person name="Jang Y."/>
            <person name="Oh H.M."/>
            <person name="Kang I."/>
            <person name="Lee K."/>
            <person name="Yang S.J."/>
            <person name="Cho J.C."/>
        </authorList>
    </citation>
    <scope>NUCLEOTIDE SEQUENCE [LARGE SCALE GENOMIC DNA]</scope>
    <source>
        <strain evidence="5 6">IMCC3088</strain>
    </source>
</reference>
<sequence>MGHLNQRNIIIGVCGGIAAYKSAELVRQLQKQGANVRVVMTEGAQAFITPLTLQALSGNPVHTELLDAEAERGMGHIELARWADAIVIAPATADVLAKLANGDADNLLTTLVLATAAPVFVAPAMNQQMWAQTATQDNCDTLRRRKFVFVGPEAGEQACGDVGSGRMSEPADIVEALNTHFPSRALEGLRLVITAGPTREAIDPVRFIGNHSSGKMGFALARAAIEAGATVTLVAGPVHLDTPERATRIDVESARDMLSACHSACHQADIFIACAAVADYRPVTVADHKLKKQGDSGLTIELTQNPDIVATISKEFPSLYTVGFAAETQHVLEHAREKRIRKQLDLIIANDVGNDAVFGQDHNSVIIIGSELELHLPEASKLDVARTCINELAKEYRRTH</sequence>
<dbReference type="OrthoDB" id="9802554at2"/>
<comment type="caution">
    <text evidence="1">Lacks conserved residue(s) required for the propagation of feature annotation.</text>
</comment>
<gene>
    <name evidence="1" type="primary">coaBC</name>
    <name evidence="5" type="ORF">IMCC3088_2195</name>
</gene>
<comment type="pathway">
    <text evidence="1 2">Cofactor biosynthesis; coenzyme A biosynthesis; CoA from (R)-pantothenate: step 3/5.</text>
</comment>
<keyword evidence="1" id="KW-0460">Magnesium</keyword>
<feature type="binding site" evidence="1">
    <location>
        <position position="324"/>
    </location>
    <ligand>
        <name>CTP</name>
        <dbReference type="ChEBI" id="CHEBI:37563"/>
    </ligand>
</feature>
<proteinExistence type="inferred from homology"/>
<evidence type="ECO:0000259" key="4">
    <source>
        <dbReference type="Pfam" id="PF04127"/>
    </source>
</evidence>
<dbReference type="GO" id="GO:0046872">
    <property type="term" value="F:metal ion binding"/>
    <property type="evidence" value="ECO:0007669"/>
    <property type="project" value="UniProtKB-KW"/>
</dbReference>
<dbReference type="GO" id="GO:0004632">
    <property type="term" value="F:phosphopantothenate--cysteine ligase activity"/>
    <property type="evidence" value="ECO:0007669"/>
    <property type="project" value="UniProtKB-UniRule"/>
</dbReference>
<dbReference type="AlphaFoldDB" id="F3L3K3"/>
<keyword evidence="6" id="KW-1185">Reference proteome</keyword>
<dbReference type="EMBL" id="AEIG01000064">
    <property type="protein sequence ID" value="EGG29115.1"/>
    <property type="molecule type" value="Genomic_DNA"/>
</dbReference>
<comment type="cofactor">
    <cofactor evidence="1">
        <name>FMN</name>
        <dbReference type="ChEBI" id="CHEBI:58210"/>
    </cofactor>
    <text evidence="1">Binds 1 FMN per subunit.</text>
</comment>
<dbReference type="EC" id="4.1.1.36" evidence="1"/>
<dbReference type="InterPro" id="IPR003382">
    <property type="entry name" value="Flavoprotein"/>
</dbReference>
<dbReference type="GO" id="GO:0010181">
    <property type="term" value="F:FMN binding"/>
    <property type="evidence" value="ECO:0007669"/>
    <property type="project" value="UniProtKB-UniRule"/>
</dbReference>
<feature type="binding site" evidence="1">
    <location>
        <position position="289"/>
    </location>
    <ligand>
        <name>CTP</name>
        <dbReference type="ChEBI" id="CHEBI:37563"/>
    </ligand>
</feature>
<dbReference type="InterPro" id="IPR005252">
    <property type="entry name" value="CoaBC"/>
</dbReference>
<dbReference type="InterPro" id="IPR035929">
    <property type="entry name" value="CoaB-like_sf"/>
</dbReference>
<dbReference type="STRING" id="2518989.IMCC3088_2195"/>
<dbReference type="Proteomes" id="UP000005615">
    <property type="component" value="Unassembled WGS sequence"/>
</dbReference>
<comment type="catalytic activity">
    <reaction evidence="1 2">
        <text>N-[(R)-4-phosphopantothenoyl]-L-cysteine + H(+) = (R)-4'-phosphopantetheine + CO2</text>
        <dbReference type="Rhea" id="RHEA:16793"/>
        <dbReference type="ChEBI" id="CHEBI:15378"/>
        <dbReference type="ChEBI" id="CHEBI:16526"/>
        <dbReference type="ChEBI" id="CHEBI:59458"/>
        <dbReference type="ChEBI" id="CHEBI:61723"/>
        <dbReference type="EC" id="4.1.1.36"/>
    </reaction>
</comment>
<dbReference type="UniPathway" id="UPA00241">
    <property type="reaction ID" value="UER00353"/>
</dbReference>
<dbReference type="HAMAP" id="MF_02225">
    <property type="entry name" value="CoaBC"/>
    <property type="match status" value="1"/>
</dbReference>
<feature type="binding site" evidence="1">
    <location>
        <position position="338"/>
    </location>
    <ligand>
        <name>CTP</name>
        <dbReference type="ChEBI" id="CHEBI:37563"/>
    </ligand>
</feature>
<evidence type="ECO:0000256" key="2">
    <source>
        <dbReference type="RuleBase" id="RU364078"/>
    </source>
</evidence>
<evidence type="ECO:0000313" key="5">
    <source>
        <dbReference type="EMBL" id="EGG29115.1"/>
    </source>
</evidence>
<protein>
    <recommendedName>
        <fullName evidence="1">Coenzyme A biosynthesis bifunctional protein CoaBC</fullName>
    </recommendedName>
    <alternativeName>
        <fullName evidence="1">DNA/pantothenate metabolism flavoprotein</fullName>
    </alternativeName>
    <alternativeName>
        <fullName evidence="1">Phosphopantothenoylcysteine synthetase/decarboxylase</fullName>
        <shortName evidence="1">PPCS-PPCDC</shortName>
    </alternativeName>
    <domain>
        <recommendedName>
            <fullName evidence="1">Phosphopantothenoylcysteine decarboxylase</fullName>
            <shortName evidence="1">PPC decarboxylase</shortName>
            <shortName evidence="1">PPC-DC</shortName>
            <ecNumber evidence="1">4.1.1.36</ecNumber>
        </recommendedName>
        <alternativeName>
            <fullName evidence="1">CoaC</fullName>
        </alternativeName>
    </domain>
    <domain>
        <recommendedName>
            <fullName evidence="1">Phosphopantothenate--cysteine ligase</fullName>
            <ecNumber evidence="1">6.3.2.5</ecNumber>
        </recommendedName>
        <alternativeName>
            <fullName evidence="1">CoaB</fullName>
        </alternativeName>
        <alternativeName>
            <fullName evidence="1">Phosphopantothenoylcysteine synthetase</fullName>
            <shortName evidence="1">PPC synthetase</shortName>
            <shortName evidence="1">PPC-S</shortName>
        </alternativeName>
    </domain>
</protein>
<comment type="function">
    <text evidence="1">Catalyzes two sequential steps in the biosynthesis of coenzyme A. In the first step cysteine is conjugated to 4'-phosphopantothenate to form 4-phosphopantothenoylcysteine. In the second step the latter compound is decarboxylated to form 4'-phosphopantotheine.</text>
</comment>
<dbReference type="Gene3D" id="3.40.50.1950">
    <property type="entry name" value="Flavin prenyltransferase-like"/>
    <property type="match status" value="1"/>
</dbReference>
<dbReference type="GO" id="GO:0071513">
    <property type="term" value="C:phosphopantothenoylcysteine decarboxylase complex"/>
    <property type="evidence" value="ECO:0007669"/>
    <property type="project" value="TreeGrafter"/>
</dbReference>
<dbReference type="EC" id="6.3.2.5" evidence="1"/>
<dbReference type="InterPro" id="IPR007085">
    <property type="entry name" value="DNA/pantothenate-metab_flavo_C"/>
</dbReference>
<dbReference type="SUPFAM" id="SSF102645">
    <property type="entry name" value="CoaB-like"/>
    <property type="match status" value="1"/>
</dbReference>
<keyword evidence="1" id="KW-0511">Multifunctional enzyme</keyword>
<dbReference type="PANTHER" id="PTHR14359">
    <property type="entry name" value="HOMO-OLIGOMERIC FLAVIN CONTAINING CYS DECARBOXYLASE FAMILY"/>
    <property type="match status" value="1"/>
</dbReference>
<dbReference type="GO" id="GO:0015941">
    <property type="term" value="P:pantothenate catabolic process"/>
    <property type="evidence" value="ECO:0007669"/>
    <property type="project" value="InterPro"/>
</dbReference>
<feature type="domain" description="Flavoprotein" evidence="3">
    <location>
        <begin position="8"/>
        <end position="177"/>
    </location>
</feature>
<dbReference type="Pfam" id="PF04127">
    <property type="entry name" value="DFP"/>
    <property type="match status" value="1"/>
</dbReference>
<feature type="binding site" evidence="1">
    <location>
        <position position="342"/>
    </location>
    <ligand>
        <name>CTP</name>
        <dbReference type="ChEBI" id="CHEBI:37563"/>
    </ligand>
</feature>
<feature type="region of interest" description="Phosphopantothenate--cysteine ligase" evidence="1">
    <location>
        <begin position="191"/>
        <end position="400"/>
    </location>
</feature>
<dbReference type="Pfam" id="PF02441">
    <property type="entry name" value="Flavoprotein"/>
    <property type="match status" value="1"/>
</dbReference>
<keyword evidence="1 2" id="KW-0436">Ligase</keyword>
<evidence type="ECO:0000259" key="3">
    <source>
        <dbReference type="Pfam" id="PF02441"/>
    </source>
</evidence>
<accession>F3L3K3</accession>
<evidence type="ECO:0000313" key="6">
    <source>
        <dbReference type="Proteomes" id="UP000005615"/>
    </source>
</evidence>
<organism evidence="5 6">
    <name type="scientific">Aequoribacter fuscus</name>
    <dbReference type="NCBI Taxonomy" id="2518989"/>
    <lineage>
        <taxon>Bacteria</taxon>
        <taxon>Pseudomonadati</taxon>
        <taxon>Pseudomonadota</taxon>
        <taxon>Gammaproteobacteria</taxon>
        <taxon>Cellvibrionales</taxon>
        <taxon>Halieaceae</taxon>
        <taxon>Aequoribacter</taxon>
    </lineage>
</organism>
<keyword evidence="1 2" id="KW-0288">FMN</keyword>
<dbReference type="SUPFAM" id="SSF52507">
    <property type="entry name" value="Homo-oligomeric flavin-containing Cys decarboxylases, HFCD"/>
    <property type="match status" value="1"/>
</dbReference>
<feature type="region of interest" description="Phosphopantothenoylcysteine decarboxylase" evidence="1">
    <location>
        <begin position="1"/>
        <end position="190"/>
    </location>
</feature>
<keyword evidence="1 2" id="KW-0285">Flavoprotein</keyword>
<name>F3L3K3_9GAMM</name>
<dbReference type="InterPro" id="IPR036551">
    <property type="entry name" value="Flavin_trans-like"/>
</dbReference>
<keyword evidence="1 2" id="KW-0210">Decarboxylase</keyword>
<comment type="similarity">
    <text evidence="1 2">In the C-terminal section; belongs to the PPC synthetase family.</text>
</comment>
<dbReference type="NCBIfam" id="TIGR00521">
    <property type="entry name" value="coaBC_dfp"/>
    <property type="match status" value="1"/>
</dbReference>
<feature type="binding site" evidence="1">
    <location>
        <position position="279"/>
    </location>
    <ligand>
        <name>CTP</name>
        <dbReference type="ChEBI" id="CHEBI:37563"/>
    </ligand>
</feature>
<feature type="binding site" evidence="1">
    <location>
        <begin position="306"/>
        <end position="309"/>
    </location>
    <ligand>
        <name>CTP</name>
        <dbReference type="ChEBI" id="CHEBI:37563"/>
    </ligand>
</feature>
<dbReference type="Gene3D" id="3.40.50.10300">
    <property type="entry name" value="CoaB-like"/>
    <property type="match status" value="1"/>
</dbReference>
<comment type="function">
    <text evidence="2">Catalyzes two steps in the biosynthesis of coenzyme A. In the first step cysteine is conjugated to 4'-phosphopantothenate to form 4-phosphopantothenoylcysteine, in the latter compound is decarboxylated to form 4'-phosphopantotheine.</text>
</comment>
<dbReference type="eggNOG" id="COG0452">
    <property type="taxonomic scope" value="Bacteria"/>
</dbReference>
<dbReference type="GO" id="GO:0004633">
    <property type="term" value="F:phosphopantothenoylcysteine decarboxylase activity"/>
    <property type="evidence" value="ECO:0007669"/>
    <property type="project" value="UniProtKB-UniRule"/>
</dbReference>
<feature type="domain" description="DNA/pantothenate metabolism flavoprotein C-terminal" evidence="4">
    <location>
        <begin position="186"/>
        <end position="394"/>
    </location>
</feature>
<keyword evidence="1 2" id="KW-0456">Lyase</keyword>
<evidence type="ECO:0000256" key="1">
    <source>
        <dbReference type="HAMAP-Rule" id="MF_02225"/>
    </source>
</evidence>
<comment type="catalytic activity">
    <reaction evidence="1 2">
        <text>(R)-4'-phosphopantothenate + L-cysteine + CTP = N-[(R)-4-phosphopantothenoyl]-L-cysteine + CMP + diphosphate + H(+)</text>
        <dbReference type="Rhea" id="RHEA:19397"/>
        <dbReference type="ChEBI" id="CHEBI:10986"/>
        <dbReference type="ChEBI" id="CHEBI:15378"/>
        <dbReference type="ChEBI" id="CHEBI:33019"/>
        <dbReference type="ChEBI" id="CHEBI:35235"/>
        <dbReference type="ChEBI" id="CHEBI:37563"/>
        <dbReference type="ChEBI" id="CHEBI:59458"/>
        <dbReference type="ChEBI" id="CHEBI:60377"/>
        <dbReference type="EC" id="6.3.2.5"/>
    </reaction>
</comment>
<comment type="similarity">
    <text evidence="1 2">In the N-terminal section; belongs to the HFCD (homo-oligomeric flavin containing Cys decarboxylase) superfamily.</text>
</comment>
<dbReference type="PANTHER" id="PTHR14359:SF6">
    <property type="entry name" value="PHOSPHOPANTOTHENOYLCYSTEINE DECARBOXYLASE"/>
    <property type="match status" value="1"/>
</dbReference>
<comment type="cofactor">
    <cofactor evidence="1">
        <name>Mg(2+)</name>
        <dbReference type="ChEBI" id="CHEBI:18420"/>
    </cofactor>
</comment>
<dbReference type="RefSeq" id="WP_009576372.1">
    <property type="nucleotide sequence ID" value="NZ_AEIG01000064.1"/>
</dbReference>
<keyword evidence="1" id="KW-0479">Metal-binding</keyword>
<dbReference type="GO" id="GO:0015937">
    <property type="term" value="P:coenzyme A biosynthetic process"/>
    <property type="evidence" value="ECO:0007669"/>
    <property type="project" value="UniProtKB-UniRule"/>
</dbReference>
<feature type="active site" description="Proton donor" evidence="1">
    <location>
        <position position="159"/>
    </location>
</feature>
<comment type="pathway">
    <text evidence="1 2">Cofactor biosynthesis; coenzyme A biosynthesis; CoA from (R)-pantothenate: step 2/5.</text>
</comment>